<dbReference type="AlphaFoldDB" id="A0A8K0KCU5"/>
<reference evidence="3" key="2">
    <citation type="submission" date="2017-10" db="EMBL/GenBank/DDBJ databases">
        <title>Ladona fulva Genome sequencing and assembly.</title>
        <authorList>
            <person name="Murali S."/>
            <person name="Richards S."/>
            <person name="Bandaranaike D."/>
            <person name="Bellair M."/>
            <person name="Blankenburg K."/>
            <person name="Chao H."/>
            <person name="Dinh H."/>
            <person name="Doddapaneni H."/>
            <person name="Dugan-Rocha S."/>
            <person name="Elkadiri S."/>
            <person name="Gnanaolivu R."/>
            <person name="Hernandez B."/>
            <person name="Skinner E."/>
            <person name="Javaid M."/>
            <person name="Lee S."/>
            <person name="Li M."/>
            <person name="Ming W."/>
            <person name="Munidasa M."/>
            <person name="Muniz J."/>
            <person name="Nguyen L."/>
            <person name="Hughes D."/>
            <person name="Osuji N."/>
            <person name="Pu L.-L."/>
            <person name="Puazo M."/>
            <person name="Qu C."/>
            <person name="Quiroz J."/>
            <person name="Raj R."/>
            <person name="Weissenberger G."/>
            <person name="Xin Y."/>
            <person name="Zou X."/>
            <person name="Han Y."/>
            <person name="Worley K."/>
            <person name="Muzny D."/>
            <person name="Gibbs R."/>
        </authorList>
    </citation>
    <scope>NUCLEOTIDE SEQUENCE</scope>
    <source>
        <strain evidence="3">Sampled in the wild</strain>
    </source>
</reference>
<keyword evidence="4" id="KW-1185">Reference proteome</keyword>
<accession>A0A8K0KCU5</accession>
<feature type="region of interest" description="Disordered" evidence="1">
    <location>
        <begin position="125"/>
        <end position="148"/>
    </location>
</feature>
<feature type="signal peptide" evidence="2">
    <location>
        <begin position="1"/>
        <end position="24"/>
    </location>
</feature>
<feature type="chain" id="PRO_5035433635" evidence="2">
    <location>
        <begin position="25"/>
        <end position="148"/>
    </location>
</feature>
<dbReference type="EMBL" id="KZ308462">
    <property type="protein sequence ID" value="KAG8230068.1"/>
    <property type="molecule type" value="Genomic_DNA"/>
</dbReference>
<feature type="compositionally biased region" description="Basic and acidic residues" evidence="1">
    <location>
        <begin position="130"/>
        <end position="148"/>
    </location>
</feature>
<evidence type="ECO:0000313" key="4">
    <source>
        <dbReference type="Proteomes" id="UP000792457"/>
    </source>
</evidence>
<evidence type="ECO:0000256" key="1">
    <source>
        <dbReference type="SAM" id="MobiDB-lite"/>
    </source>
</evidence>
<organism evidence="3 4">
    <name type="scientific">Ladona fulva</name>
    <name type="common">Scarce chaser dragonfly</name>
    <name type="synonym">Libellula fulva</name>
    <dbReference type="NCBI Taxonomy" id="123851"/>
    <lineage>
        <taxon>Eukaryota</taxon>
        <taxon>Metazoa</taxon>
        <taxon>Ecdysozoa</taxon>
        <taxon>Arthropoda</taxon>
        <taxon>Hexapoda</taxon>
        <taxon>Insecta</taxon>
        <taxon>Pterygota</taxon>
        <taxon>Palaeoptera</taxon>
        <taxon>Odonata</taxon>
        <taxon>Epiprocta</taxon>
        <taxon>Anisoptera</taxon>
        <taxon>Libelluloidea</taxon>
        <taxon>Libellulidae</taxon>
        <taxon>Ladona</taxon>
    </lineage>
</organism>
<evidence type="ECO:0000256" key="2">
    <source>
        <dbReference type="SAM" id="SignalP"/>
    </source>
</evidence>
<keyword evidence="2" id="KW-0732">Signal</keyword>
<proteinExistence type="predicted"/>
<reference evidence="3" key="1">
    <citation type="submission" date="2013-04" db="EMBL/GenBank/DDBJ databases">
        <authorList>
            <person name="Qu J."/>
            <person name="Murali S.C."/>
            <person name="Bandaranaike D."/>
            <person name="Bellair M."/>
            <person name="Blankenburg K."/>
            <person name="Chao H."/>
            <person name="Dinh H."/>
            <person name="Doddapaneni H."/>
            <person name="Downs B."/>
            <person name="Dugan-Rocha S."/>
            <person name="Elkadiri S."/>
            <person name="Gnanaolivu R.D."/>
            <person name="Hernandez B."/>
            <person name="Javaid M."/>
            <person name="Jayaseelan J.C."/>
            <person name="Lee S."/>
            <person name="Li M."/>
            <person name="Ming W."/>
            <person name="Munidasa M."/>
            <person name="Muniz J."/>
            <person name="Nguyen L."/>
            <person name="Ongeri F."/>
            <person name="Osuji N."/>
            <person name="Pu L.-L."/>
            <person name="Puazo M."/>
            <person name="Qu C."/>
            <person name="Quiroz J."/>
            <person name="Raj R."/>
            <person name="Weissenberger G."/>
            <person name="Xin Y."/>
            <person name="Zou X."/>
            <person name="Han Y."/>
            <person name="Richards S."/>
            <person name="Worley K."/>
            <person name="Muzny D."/>
            <person name="Gibbs R."/>
        </authorList>
    </citation>
    <scope>NUCLEOTIDE SEQUENCE</scope>
    <source>
        <strain evidence="3">Sampled in the wild</strain>
    </source>
</reference>
<sequence length="148" mass="16202">MKELMFTLSLLFLSLSLSPLFCSGETGDVEHMIQEDATATISTTMRGSEFYQMQDPEATSEYIAGQPTTQSRVVTTRTHTRTVMGEDGRPVTVTTTETEVGDVSGAEGILDNNQLRESMQQIIDQFAAGEESKEGKGKEGKGKEEKPE</sequence>
<comment type="caution">
    <text evidence="3">The sequence shown here is derived from an EMBL/GenBank/DDBJ whole genome shotgun (WGS) entry which is preliminary data.</text>
</comment>
<evidence type="ECO:0000313" key="3">
    <source>
        <dbReference type="EMBL" id="KAG8230068.1"/>
    </source>
</evidence>
<dbReference type="Proteomes" id="UP000792457">
    <property type="component" value="Unassembled WGS sequence"/>
</dbReference>
<protein>
    <submittedName>
        <fullName evidence="3">Uncharacterized protein</fullName>
    </submittedName>
</protein>
<name>A0A8K0KCU5_LADFU</name>
<gene>
    <name evidence="3" type="ORF">J437_LFUL009652</name>
</gene>